<evidence type="ECO:0000313" key="7">
    <source>
        <dbReference type="Proteomes" id="UP000199017"/>
    </source>
</evidence>
<dbReference type="Gene3D" id="3.40.47.10">
    <property type="match status" value="1"/>
</dbReference>
<keyword evidence="5" id="KW-0275">Fatty acid biosynthesis</keyword>
<evidence type="ECO:0000256" key="3">
    <source>
        <dbReference type="ARBA" id="ARBA00022832"/>
    </source>
</evidence>
<name>A0A1G8JLJ9_9BACI</name>
<gene>
    <name evidence="6" type="ORF">SAMN05216352_106240</name>
</gene>
<evidence type="ECO:0000313" key="6">
    <source>
        <dbReference type="EMBL" id="SDI31913.1"/>
    </source>
</evidence>
<evidence type="ECO:0000256" key="5">
    <source>
        <dbReference type="ARBA" id="ARBA00023160"/>
    </source>
</evidence>
<dbReference type="STRING" id="930129.SAMN05216352_106240"/>
<dbReference type="Proteomes" id="UP000199017">
    <property type="component" value="Unassembled WGS sequence"/>
</dbReference>
<accession>A0A1G8JLJ9</accession>
<dbReference type="GO" id="GO:0016746">
    <property type="term" value="F:acyltransferase activity"/>
    <property type="evidence" value="ECO:0007669"/>
    <property type="project" value="InterPro"/>
</dbReference>
<protein>
    <submittedName>
        <fullName evidence="6">3-oxoacyl-[acyl-carrier-protein] synthase-3</fullName>
    </submittedName>
</protein>
<keyword evidence="4" id="KW-0443">Lipid metabolism</keyword>
<dbReference type="InterPro" id="IPR016039">
    <property type="entry name" value="Thiolase-like"/>
</dbReference>
<dbReference type="PANTHER" id="PTHR43091">
    <property type="entry name" value="3-OXOACYL-[ACYL-CARRIER-PROTEIN] SYNTHASE"/>
    <property type="match status" value="1"/>
</dbReference>
<evidence type="ECO:0000256" key="1">
    <source>
        <dbReference type="ARBA" id="ARBA00008642"/>
    </source>
</evidence>
<dbReference type="PANTHER" id="PTHR43091:SF1">
    <property type="entry name" value="BETA-KETOACYL-[ACYL-CARRIER-PROTEIN] SYNTHASE III, CHLOROPLASTIC"/>
    <property type="match status" value="1"/>
</dbReference>
<evidence type="ECO:0000256" key="2">
    <source>
        <dbReference type="ARBA" id="ARBA00022516"/>
    </source>
</evidence>
<evidence type="ECO:0000256" key="4">
    <source>
        <dbReference type="ARBA" id="ARBA00023098"/>
    </source>
</evidence>
<organism evidence="6 7">
    <name type="scientific">Alteribacillus bidgolensis</name>
    <dbReference type="NCBI Taxonomy" id="930129"/>
    <lineage>
        <taxon>Bacteria</taxon>
        <taxon>Bacillati</taxon>
        <taxon>Bacillota</taxon>
        <taxon>Bacilli</taxon>
        <taxon>Bacillales</taxon>
        <taxon>Bacillaceae</taxon>
        <taxon>Alteribacillus</taxon>
    </lineage>
</organism>
<proteinExistence type="inferred from homology"/>
<keyword evidence="2" id="KW-0444">Lipid biosynthesis</keyword>
<keyword evidence="7" id="KW-1185">Reference proteome</keyword>
<dbReference type="GO" id="GO:0006633">
    <property type="term" value="P:fatty acid biosynthetic process"/>
    <property type="evidence" value="ECO:0007669"/>
    <property type="project" value="UniProtKB-KW"/>
</dbReference>
<sequence>MVETNDEWIIQRTGIKERRIVDKDEFTSDISYKAVKNLMEQYEKTVEDVDMIIVCTLTLTSKLQV</sequence>
<dbReference type="SUPFAM" id="SSF53901">
    <property type="entry name" value="Thiolase-like"/>
    <property type="match status" value="1"/>
</dbReference>
<dbReference type="AlphaFoldDB" id="A0A1G8JLJ9"/>
<keyword evidence="3" id="KW-0276">Fatty acid metabolism</keyword>
<comment type="similarity">
    <text evidence="1">Belongs to the thiolase-like superfamily. FabH family.</text>
</comment>
<reference evidence="6 7" key="1">
    <citation type="submission" date="2016-10" db="EMBL/GenBank/DDBJ databases">
        <authorList>
            <person name="de Groot N.N."/>
        </authorList>
    </citation>
    <scope>NUCLEOTIDE SEQUENCE [LARGE SCALE GENOMIC DNA]</scope>
    <source>
        <strain evidence="7">P4B,CCM 7963,CECT 7998,DSM 25260,IBRC-M 10614,KCTC 13821</strain>
    </source>
</reference>
<dbReference type="EMBL" id="FNDU01000006">
    <property type="protein sequence ID" value="SDI31913.1"/>
    <property type="molecule type" value="Genomic_DNA"/>
</dbReference>